<dbReference type="CDD" id="cd22997">
    <property type="entry name" value="GT_LH"/>
    <property type="match status" value="1"/>
</dbReference>
<protein>
    <recommendedName>
        <fullName evidence="4">Transmembrane protein</fullName>
    </recommendedName>
</protein>
<dbReference type="AlphaFoldDB" id="A0A0F7UQC1"/>
<proteinExistence type="predicted"/>
<name>A0A0F7UQC1_TOXGV</name>
<feature type="transmembrane region" description="Helical" evidence="2">
    <location>
        <begin position="318"/>
        <end position="342"/>
    </location>
</feature>
<reference evidence="3" key="1">
    <citation type="journal article" date="2015" name="PLoS ONE">
        <title>Comprehensive Evaluation of Toxoplasma gondii VEG and Neospora caninum LIV Genomes with Tachyzoite Stage Transcriptome and Proteome Defines Novel Transcript Features.</title>
        <authorList>
            <person name="Ramaprasad A."/>
            <person name="Mourier T."/>
            <person name="Naeem R."/>
            <person name="Malas T.B."/>
            <person name="Moussa E."/>
            <person name="Panigrahi A."/>
            <person name="Vermont S.J."/>
            <person name="Otto T.D."/>
            <person name="Wastling J."/>
            <person name="Pain A."/>
        </authorList>
    </citation>
    <scope>NUCLEOTIDE SEQUENCE</scope>
    <source>
        <strain evidence="3">VEG</strain>
    </source>
</reference>
<keyword evidence="2" id="KW-0812">Transmembrane</keyword>
<feature type="compositionally biased region" description="Polar residues" evidence="1">
    <location>
        <begin position="579"/>
        <end position="591"/>
    </location>
</feature>
<evidence type="ECO:0008006" key="4">
    <source>
        <dbReference type="Google" id="ProtNLM"/>
    </source>
</evidence>
<keyword evidence="2" id="KW-0472">Membrane</keyword>
<evidence type="ECO:0000256" key="2">
    <source>
        <dbReference type="SAM" id="Phobius"/>
    </source>
</evidence>
<gene>
    <name evidence="3" type="ORF">BN1205_056660</name>
</gene>
<feature type="region of interest" description="Disordered" evidence="1">
    <location>
        <begin position="527"/>
        <end position="628"/>
    </location>
</feature>
<accession>A0A0F7UQC1</accession>
<feature type="compositionally biased region" description="Basic residues" evidence="1">
    <location>
        <begin position="546"/>
        <end position="566"/>
    </location>
</feature>
<feature type="compositionally biased region" description="Basic residues" evidence="1">
    <location>
        <begin position="610"/>
        <end position="628"/>
    </location>
</feature>
<sequence length="628" mass="69164">MSGPLALPSAWASRQKSSRVHVVTVCTRSEGCTTALLYSDAILDTHLTLLGWGETCGGPGWRLKKVVDFCKEVELQDVVVVVDGFNTVILQPREVILDKFLEFGRIVCMGQQDANYRQTRQSLHAPQLQRAAGQSRPAFLTVLNAGAFAAFARDIINLFADVPEDLSQHVLLGEMYNAQPDVLVTVDSNGSLFHRYRSANDLAVLSYADAHAQSTHVPPNLPSTRGPILPCSLGAPHSPPFFRPSPLPRIAMDVVTRETPCFVHIPRSHNADNFLKQLGLPAQGAQLGSMSLIPRLCREFIHKYRRAVLPPTAHLDRLVSWLFITFFVSAEILGILSLMGILKVALALIPDDTPQEPAGSFFLWRQGPQQKALPRHWHRIAESAIFTSVSATCKGLHHLFHFCHALSWVWLLALVMSGLGLTAVAVWSSLLRRRPATVSGGQYPRFNSRLRTGIRPKVEGACTREETAEEYGSAVGFALHTEVAASVQSPKTTFLQHMIQEQASLARMRQDSALIESCTAERHTFPIQGVGGAMKPPAGRQGESRRQHHRTPSVHGRGCRRRRGSLKRQSGFQKEARTSICTVSSIENSGTPEIPTAARGISERAASKRGPSKTAKRRGTILRRRMAD</sequence>
<keyword evidence="2" id="KW-1133">Transmembrane helix</keyword>
<evidence type="ECO:0000256" key="1">
    <source>
        <dbReference type="SAM" id="MobiDB-lite"/>
    </source>
</evidence>
<organism evidence="3">
    <name type="scientific">Toxoplasma gondii (strain ATCC 50861 / VEG)</name>
    <dbReference type="NCBI Taxonomy" id="432359"/>
    <lineage>
        <taxon>Eukaryota</taxon>
        <taxon>Sar</taxon>
        <taxon>Alveolata</taxon>
        <taxon>Apicomplexa</taxon>
        <taxon>Conoidasida</taxon>
        <taxon>Coccidia</taxon>
        <taxon>Eucoccidiorida</taxon>
        <taxon>Eimeriorina</taxon>
        <taxon>Sarcocystidae</taxon>
        <taxon>Toxoplasma</taxon>
    </lineage>
</organism>
<dbReference type="EMBL" id="LN714492">
    <property type="protein sequence ID" value="CEL72204.1"/>
    <property type="molecule type" value="Genomic_DNA"/>
</dbReference>
<evidence type="ECO:0000313" key="3">
    <source>
        <dbReference type="EMBL" id="CEL72204.1"/>
    </source>
</evidence>
<feature type="transmembrane region" description="Helical" evidence="2">
    <location>
        <begin position="408"/>
        <end position="427"/>
    </location>
</feature>